<proteinExistence type="predicted"/>
<protein>
    <recommendedName>
        <fullName evidence="1">DUF7832 domain-containing protein</fullName>
    </recommendedName>
</protein>
<evidence type="ECO:0000259" key="1">
    <source>
        <dbReference type="Pfam" id="PF25191"/>
    </source>
</evidence>
<dbReference type="EMBL" id="BMYJ01000011">
    <property type="protein sequence ID" value="GHC64183.1"/>
    <property type="molecule type" value="Genomic_DNA"/>
</dbReference>
<dbReference type="RefSeq" id="WP_189412697.1">
    <property type="nucleotide sequence ID" value="NZ_BMYJ01000011.1"/>
</dbReference>
<organism evidence="2 3">
    <name type="scientific">Neogemmobacter tilapiae</name>
    <dbReference type="NCBI Taxonomy" id="875041"/>
    <lineage>
        <taxon>Bacteria</taxon>
        <taxon>Pseudomonadati</taxon>
        <taxon>Pseudomonadota</taxon>
        <taxon>Alphaproteobacteria</taxon>
        <taxon>Rhodobacterales</taxon>
        <taxon>Paracoccaceae</taxon>
        <taxon>Neogemmobacter</taxon>
    </lineage>
</organism>
<comment type="caution">
    <text evidence="2">The sequence shown here is derived from an EMBL/GenBank/DDBJ whole genome shotgun (WGS) entry which is preliminary data.</text>
</comment>
<reference evidence="2" key="2">
    <citation type="submission" date="2020-09" db="EMBL/GenBank/DDBJ databases">
        <authorList>
            <person name="Sun Q."/>
            <person name="Kim S."/>
        </authorList>
    </citation>
    <scope>NUCLEOTIDE SEQUENCE</scope>
    <source>
        <strain evidence="2">KCTC 23310</strain>
    </source>
</reference>
<dbReference type="AlphaFoldDB" id="A0A918TWE8"/>
<feature type="domain" description="DUF7832" evidence="1">
    <location>
        <begin position="2"/>
        <end position="103"/>
    </location>
</feature>
<dbReference type="InterPro" id="IPR057154">
    <property type="entry name" value="DUF7832"/>
</dbReference>
<name>A0A918TWE8_9RHOB</name>
<dbReference type="Proteomes" id="UP000638981">
    <property type="component" value="Unassembled WGS sequence"/>
</dbReference>
<gene>
    <name evidence="2" type="ORF">GCM10007315_30660</name>
</gene>
<dbReference type="Pfam" id="PF25191">
    <property type="entry name" value="DUF7832"/>
    <property type="match status" value="1"/>
</dbReference>
<keyword evidence="3" id="KW-1185">Reference proteome</keyword>
<reference evidence="2" key="1">
    <citation type="journal article" date="2014" name="Int. J. Syst. Evol. Microbiol.">
        <title>Complete genome sequence of Corynebacterium casei LMG S-19264T (=DSM 44701T), isolated from a smear-ripened cheese.</title>
        <authorList>
            <consortium name="US DOE Joint Genome Institute (JGI-PGF)"/>
            <person name="Walter F."/>
            <person name="Albersmeier A."/>
            <person name="Kalinowski J."/>
            <person name="Ruckert C."/>
        </authorList>
    </citation>
    <scope>NUCLEOTIDE SEQUENCE</scope>
    <source>
        <strain evidence="2">KCTC 23310</strain>
    </source>
</reference>
<evidence type="ECO:0000313" key="3">
    <source>
        <dbReference type="Proteomes" id="UP000638981"/>
    </source>
</evidence>
<evidence type="ECO:0000313" key="2">
    <source>
        <dbReference type="EMBL" id="GHC64183.1"/>
    </source>
</evidence>
<sequence length="146" mass="16924">MKYDDASWHYGGQFPKESPIEYGGTHIALFMKWCFAKGWAGEFHLAEQPEDVQRVNQGEMSATEFLFKHCDGKFGDEDLNEEGNHFASEYYTDHYLQDYSNFAAGMAYTRPEADHDFAKLTAMIDQKFAAFARQNGNSSKPFWKFW</sequence>
<accession>A0A918TWE8</accession>